<dbReference type="Proteomes" id="UP000001072">
    <property type="component" value="Unassembled WGS sequence"/>
</dbReference>
<evidence type="ECO:0008006" key="4">
    <source>
        <dbReference type="Google" id="ProtNLM"/>
    </source>
</evidence>
<protein>
    <recommendedName>
        <fullName evidence="4">C3H1-type domain-containing protein</fullName>
    </recommendedName>
</protein>
<dbReference type="GeneID" id="18930402"/>
<feature type="region of interest" description="Disordered" evidence="1">
    <location>
        <begin position="471"/>
        <end position="517"/>
    </location>
</feature>
<dbReference type="EMBL" id="GL883121">
    <property type="protein sequence ID" value="EGG04003.1"/>
    <property type="molecule type" value="Genomic_DNA"/>
</dbReference>
<organism evidence="3">
    <name type="scientific">Melampsora larici-populina (strain 98AG31 / pathotype 3-4-7)</name>
    <name type="common">Poplar leaf rust fungus</name>
    <dbReference type="NCBI Taxonomy" id="747676"/>
    <lineage>
        <taxon>Eukaryota</taxon>
        <taxon>Fungi</taxon>
        <taxon>Dikarya</taxon>
        <taxon>Basidiomycota</taxon>
        <taxon>Pucciniomycotina</taxon>
        <taxon>Pucciniomycetes</taxon>
        <taxon>Pucciniales</taxon>
        <taxon>Melampsoraceae</taxon>
        <taxon>Melampsora</taxon>
    </lineage>
</organism>
<feature type="region of interest" description="Disordered" evidence="1">
    <location>
        <begin position="142"/>
        <end position="203"/>
    </location>
</feature>
<dbReference type="RefSeq" id="XP_007412796.1">
    <property type="nucleotide sequence ID" value="XM_007412734.1"/>
</dbReference>
<feature type="region of interest" description="Disordered" evidence="1">
    <location>
        <begin position="217"/>
        <end position="274"/>
    </location>
</feature>
<dbReference type="AlphaFoldDB" id="F4RUG2"/>
<proteinExistence type="predicted"/>
<feature type="compositionally biased region" description="Polar residues" evidence="1">
    <location>
        <begin position="181"/>
        <end position="196"/>
    </location>
</feature>
<dbReference type="InParanoid" id="F4RUG2"/>
<feature type="compositionally biased region" description="Low complexity" evidence="1">
    <location>
        <begin position="239"/>
        <end position="248"/>
    </location>
</feature>
<dbReference type="VEuPathDB" id="FungiDB:MELLADRAFT_65221"/>
<accession>F4RUG2</accession>
<keyword evidence="3" id="KW-1185">Reference proteome</keyword>
<dbReference type="HOGENOM" id="CLU_016309_0_0_1"/>
<evidence type="ECO:0000313" key="3">
    <source>
        <dbReference type="Proteomes" id="UP000001072"/>
    </source>
</evidence>
<name>F4RUG2_MELLP</name>
<sequence length="567" mass="62894">MIAEANSTHDRFKAIDEILENYDIMGGSTSISMGELRDQVAQIYDISSPDWIYHWSAIARVAIALNHAQRQIEYGMVDELPENADPWASKPYVLSRKAKPANDTKHYRPPCGFIGKRLPAGFKTSDPNQNLEDLSMFPAGSAHLESKPTASTPPPPPHRRRISSQSKSEEPQEVKIPLSLRVSSPRQLTASGSNVKLQAAQPGGSLADRIAPISANKVAAKRPARPIFKEEKRRKHDSPPLLSSSSDSSSEKDYNPPPAPADSGSEGDDDDEVPFLAHNQHLSPEAFSPLSRQIQKITIKYKSNIKKYVSLFNSCSNKPANWHNCLTKDLLEYNLVDLRKLYGEVSSTGPSEAFLKVSDAGKLKSVDGAPPKEITNSDHWKDLLSVARHAYIAAFPPAALSIKKYFEYIFGLPGLFQAKVNWEDVRDFDVEMRKEFASRPWLVWGDYAHDSLRGINNRVLYSAASRFSHAQRTPQTSLPMRVADQPAYQTPLSPKPSKSTQPKKVRGRQNKPNYTIKSGKGLDLADQICNNWNLGVCPHTDAECDRIHNMCNKAGCNVAHQGGSAHK</sequence>
<feature type="compositionally biased region" description="Low complexity" evidence="1">
    <location>
        <begin position="489"/>
        <end position="500"/>
    </location>
</feature>
<evidence type="ECO:0000256" key="1">
    <source>
        <dbReference type="SAM" id="MobiDB-lite"/>
    </source>
</evidence>
<reference evidence="3" key="1">
    <citation type="journal article" date="2011" name="Proc. Natl. Acad. Sci. U.S.A.">
        <title>Obligate biotrophy features unraveled by the genomic analysis of rust fungi.</title>
        <authorList>
            <person name="Duplessis S."/>
            <person name="Cuomo C.A."/>
            <person name="Lin Y.-C."/>
            <person name="Aerts A."/>
            <person name="Tisserant E."/>
            <person name="Veneault-Fourrey C."/>
            <person name="Joly D.L."/>
            <person name="Hacquard S."/>
            <person name="Amselem J."/>
            <person name="Cantarel B.L."/>
            <person name="Chiu R."/>
            <person name="Coutinho P.M."/>
            <person name="Feau N."/>
            <person name="Field M."/>
            <person name="Frey P."/>
            <person name="Gelhaye E."/>
            <person name="Goldberg J."/>
            <person name="Grabherr M.G."/>
            <person name="Kodira C.D."/>
            <person name="Kohler A."/>
            <person name="Kuees U."/>
            <person name="Lindquist E.A."/>
            <person name="Lucas S.M."/>
            <person name="Mago R."/>
            <person name="Mauceli E."/>
            <person name="Morin E."/>
            <person name="Murat C."/>
            <person name="Pangilinan J.L."/>
            <person name="Park R."/>
            <person name="Pearson M."/>
            <person name="Quesneville H."/>
            <person name="Rouhier N."/>
            <person name="Sakthikumar S."/>
            <person name="Salamov A.A."/>
            <person name="Schmutz J."/>
            <person name="Selles B."/>
            <person name="Shapiro H."/>
            <person name="Tanguay P."/>
            <person name="Tuskan G.A."/>
            <person name="Henrissat B."/>
            <person name="Van de Peer Y."/>
            <person name="Rouze P."/>
            <person name="Ellis J.G."/>
            <person name="Dodds P.N."/>
            <person name="Schein J.E."/>
            <person name="Zhong S."/>
            <person name="Hamelin R.C."/>
            <person name="Grigoriev I.V."/>
            <person name="Szabo L.J."/>
            <person name="Martin F."/>
        </authorList>
    </citation>
    <scope>NUCLEOTIDE SEQUENCE [LARGE SCALE GENOMIC DNA]</scope>
    <source>
        <strain evidence="3">98AG31 / pathotype 3-4-7</strain>
    </source>
</reference>
<gene>
    <name evidence="2" type="ORF">MELLADRAFT_65221</name>
</gene>
<evidence type="ECO:0000313" key="2">
    <source>
        <dbReference type="EMBL" id="EGG04003.1"/>
    </source>
</evidence>
<dbReference type="KEGG" id="mlr:MELLADRAFT_65221"/>